<comment type="caution">
    <text evidence="2">The sequence shown here is derived from an EMBL/GenBank/DDBJ whole genome shotgun (WGS) entry which is preliminary data.</text>
</comment>
<dbReference type="InterPro" id="IPR014710">
    <property type="entry name" value="RmlC-like_jellyroll"/>
</dbReference>
<reference evidence="2" key="1">
    <citation type="submission" date="2021-04" db="EMBL/GenBank/DDBJ databases">
        <title>Draft genome sequence of Xylanibacillus composti strain K13.</title>
        <authorList>
            <person name="Uke A."/>
            <person name="Chhe C."/>
            <person name="Baramee S."/>
            <person name="Kosugi A."/>
        </authorList>
    </citation>
    <scope>NUCLEOTIDE SEQUENCE</scope>
    <source>
        <strain evidence="2">K13</strain>
    </source>
</reference>
<dbReference type="InterPro" id="IPR025979">
    <property type="entry name" value="ChrR-like_cupin_dom"/>
</dbReference>
<dbReference type="AlphaFoldDB" id="A0A8J4H4E6"/>
<dbReference type="RefSeq" id="WP_213412121.1">
    <property type="nucleotide sequence ID" value="NZ_BOVK01000027.1"/>
</dbReference>
<keyword evidence="3" id="KW-1185">Reference proteome</keyword>
<dbReference type="SUPFAM" id="SSF51182">
    <property type="entry name" value="RmlC-like cupins"/>
    <property type="match status" value="1"/>
</dbReference>
<evidence type="ECO:0000313" key="3">
    <source>
        <dbReference type="Proteomes" id="UP000677918"/>
    </source>
</evidence>
<dbReference type="EMBL" id="BOVK01000027">
    <property type="protein sequence ID" value="GIQ69316.1"/>
    <property type="molecule type" value="Genomic_DNA"/>
</dbReference>
<organism evidence="2 3">
    <name type="scientific">Xylanibacillus composti</name>
    <dbReference type="NCBI Taxonomy" id="1572762"/>
    <lineage>
        <taxon>Bacteria</taxon>
        <taxon>Bacillati</taxon>
        <taxon>Bacillota</taxon>
        <taxon>Bacilli</taxon>
        <taxon>Bacillales</taxon>
        <taxon>Paenibacillaceae</taxon>
        <taxon>Xylanibacillus</taxon>
    </lineage>
</organism>
<evidence type="ECO:0000259" key="1">
    <source>
        <dbReference type="Pfam" id="PF12973"/>
    </source>
</evidence>
<gene>
    <name evidence="2" type="ORF">XYCOK13_21400</name>
</gene>
<feature type="domain" description="ChrR-like cupin" evidence="1">
    <location>
        <begin position="4"/>
        <end position="100"/>
    </location>
</feature>
<dbReference type="Pfam" id="PF12973">
    <property type="entry name" value="Cupin_7"/>
    <property type="match status" value="1"/>
</dbReference>
<protein>
    <recommendedName>
        <fullName evidence="1">ChrR-like cupin domain-containing protein</fullName>
    </recommendedName>
</protein>
<name>A0A8J4H4E6_9BACL</name>
<evidence type="ECO:0000313" key="2">
    <source>
        <dbReference type="EMBL" id="GIQ69316.1"/>
    </source>
</evidence>
<accession>A0A8J4H4E6</accession>
<dbReference type="Proteomes" id="UP000677918">
    <property type="component" value="Unassembled WGS sequence"/>
</dbReference>
<proteinExistence type="predicted"/>
<sequence length="123" mass="14251">MDKQHVIIEKARMQWEKGIYADTEMCYLWSDDSTGRRCFLLKMHPGSSIPMHDHPYREIAIVTEGEVRLNEDVMRAGDFLTAGLGESHDVYTDTGCVMFIYVDFDVTEYKLVPLEDEQAQRGR</sequence>
<dbReference type="Gene3D" id="2.60.120.10">
    <property type="entry name" value="Jelly Rolls"/>
    <property type="match status" value="1"/>
</dbReference>
<dbReference type="InterPro" id="IPR011051">
    <property type="entry name" value="RmlC_Cupin_sf"/>
</dbReference>